<feature type="compositionally biased region" description="Acidic residues" evidence="1">
    <location>
        <begin position="4096"/>
        <end position="4106"/>
    </location>
</feature>
<feature type="region of interest" description="Disordered" evidence="1">
    <location>
        <begin position="4096"/>
        <end position="4116"/>
    </location>
</feature>
<evidence type="ECO:0000313" key="3">
    <source>
        <dbReference type="EMBL" id="KAK6180313.1"/>
    </source>
</evidence>
<dbReference type="Pfam" id="PF05168">
    <property type="entry name" value="HEPN"/>
    <property type="match status" value="1"/>
</dbReference>
<dbReference type="SUPFAM" id="SSF55874">
    <property type="entry name" value="ATPase domain of HSP90 chaperone/DNA topoisomerase II/histidine kinase"/>
    <property type="match status" value="3"/>
</dbReference>
<reference evidence="3 4" key="1">
    <citation type="submission" date="2024-01" db="EMBL/GenBank/DDBJ databases">
        <title>The genome of the rayed Mediterranean limpet Patella caerulea (Linnaeus, 1758).</title>
        <authorList>
            <person name="Anh-Thu Weber A."/>
            <person name="Halstead-Nussloch G."/>
        </authorList>
    </citation>
    <scope>NUCLEOTIDE SEQUENCE [LARGE SCALE GENOMIC DNA]</scope>
    <source>
        <strain evidence="3">AATW-2023a</strain>
        <tissue evidence="3">Whole specimen</tissue>
    </source>
</reference>
<gene>
    <name evidence="3" type="ORF">SNE40_012494</name>
</gene>
<dbReference type="SMART" id="SM00748">
    <property type="entry name" value="HEPN"/>
    <property type="match status" value="1"/>
</dbReference>
<evidence type="ECO:0000313" key="4">
    <source>
        <dbReference type="Proteomes" id="UP001347796"/>
    </source>
</evidence>
<dbReference type="NCBIfam" id="NF047352">
    <property type="entry name" value="P_loop_sacsin"/>
    <property type="match status" value="3"/>
</dbReference>
<name>A0AAN8PQN8_PATCE</name>
<evidence type="ECO:0000259" key="2">
    <source>
        <dbReference type="SMART" id="SM00748"/>
    </source>
</evidence>
<dbReference type="InterPro" id="IPR007842">
    <property type="entry name" value="HEPN_dom"/>
</dbReference>
<dbReference type="Pfam" id="PF25794">
    <property type="entry name" value="SACS"/>
    <property type="match status" value="3"/>
</dbReference>
<sequence>MRLPSLIDQLKRLLEQYSDGQIIKELIQNAEDGGATKIKVMFVNKHHQPPTTLKMWKENPIQFAMKGPALCVYNDGLFTKADWRGIAAIQCSDKENEPLKVGRFGLGFKSVFHITDTPLILSGNKLMIINPAANVHDVVVTKKLRKIDVESKKEMLDLMSGIFGFAPEVFQDGFNGTIFWFPLRTVESSLCKTIYDEEKIREIFHDFTSLAPSILLFLKGIEKIEIYDRHSETRKLFEVCLDGDNLVMLSQERKRFVHEIERFSGRFASQPIKNVLKPKVRCEGFHWMKMEASEDEWLVFNQYHGGDVSAELMKLVEEDDWPYSPYVSIAACLSKPITKGHVFCFLPLPLESQSLTGLPVHVNGFFALSQDRHHLRWNSSEQDRNNSHTEKSILWNQYLVKEILPQVYTNLILQLLGDEVDRSQPLTSSERSQSADVVYRTLPNKENVTDNWENITDPIFQQLYSTACMFSKREGGIWTEPQNTIFTDLEDDNMVDSVEHAYLRCGRNFSRAPICILDAFRKHGPITFISAENLREELVQHPEVCSQLDLKVKLDLLHYILDNDVNCLEDLTLLPLADGNFGTFTTGSTETVYIFEDVDDMKMFPGLESHFVKSDLGPDLYLKIQNQCSCEIGKFQIKIFQPTDLPSLIGLCIKQNQWQGIKVTKSSEEWLYLVWTYIGKYKNVIVEKIRNLDVLPYKDPETFEERLTKTSHIAILESYSGNDSLNESLSGALEKLNIKVYKSLPEYISTVVVGIYVEYPSPGGLLNCLRRITEDGEVMERSIKDFNSKSSESEKKVLLVKLNTIENISNIKKLLRRLHLFSLTPGAEMDVCLDDVNELFDGSKELQIPIKPREKMIKCSDKLAESLYVAIKLEGKQKSFSEIISKILQDLSSELSYSLNEKLQFMEFFVENMKTFEDDQLKVKLARNIKFIENLTGQYCCPPELFDPKLKLLQDLFHYKKSVFPSTRYDDNLRNLKKLGLRRVCDIEDNEILETANFINEQYMNNGQSDLSKISRALLEYLNTEGNRLKDDTIRLLSTLTWCPVMENRPDGYPEKLEFAGERHTSLLKKPCELIHYDYVDLVGGKQFIARKDMPACLTKFLINISTMTNSVIDQLLLVSKDYSERSVTEQSQFMKVLEHIYGFLTKHKIFTGMSQKRVVWTGSEGKFQSPEDVWVNKKQSDIPLQPYMFSLPNTFYGFKDWFQGIGCESEQSNEVLLKTLHQIKDKHDNENENQPNEVVTNDLSLVIQIVNTLVRSKEDVSQLTLLPIFTKSDDVLQLKLAQECTVCNQDWLSDSASTSTQAEADQIYFIHKRISRDIAEILKVPLLTDRVLRNAEPLCIICGQTEPLTTRLHNLLKDYTDGFTIPKEIIQNADDAKAKTVKMLYDERIVKEAQTCLFNEGMIPCQGPAFWAYNDAMFTEDDFINITRLAGATKKDDSMKIGRFGLGFNSVYNLTDVPSFLSGETYVVFDPQESHLGKSGLKINLNSSGSQLLRDNMKGQFYPFEGVFGCNIVNKDRVHFKGTLFRLPLRNSHEASKSEIKDKSYSKSEMSDFIKKLEEGAGNLLLFTQHVNKIELYHLEKDSSSVKPKLLMEVSKSSNHSEQSVLQTLAEAKNADAYHTEFIKITLSITRHSKSVCGLDELDVTVPYIISWSFGQGSSIQEAKRNEFRGLLPVAATALTEVPLQDSPGFYKESHLFCFLPLPITSKLPVHTNASFAVQSSRRDLMWRNEDDKESECVEDRWNTVLLEDAGSQAYIRMLTTMAARLSPEEYYMLWPSVFSQPKHDKILTMEVYISICKGDYAVFPSDNGILPLKQSLFLCPELTSKEVGNIALKALRYFVIEEKQKLSTFSADVTIVDLPTAVLDNFKLAGCENQINEQMVSVEDFFKQIVFPNLKKDFWLKGELDEIILNGILVGNNAIRDLIALNKCIPTKPNGERKLPGELIHPKGELAKLFSEEEECFPEDSKFTTDNTLKVLESLGMKTDELEWEHLPKRIRSVLYSELLINRTENFLRYMTRGAKQRYQKCPDGIRKELSNLEFLTLQRPPCNWKLPWYGGDKTEWPFTSPINGYFPDCRHLVGCIKPIVDINKYEHDSRITDVLKWLGVQTLDSEIDLKLVIENLLIISNHTLESGLKNDGCFMLDTAFTDIYQYLRKVVEDNNEEEIHYIKQSLEHTAVILHERTLKTADKMVMELRNNLSPYFFEVDPKYKWYKDLFVILGVRIELTLSMLIEALLLFAKEKGSTKLSSGEIDCINRLCNESEGLCDQQTVDKRPLESIKLPDENGELKFTKDLYFDDSPWLPNDLEQTHLHKKISRSVAELMGVKSKRSHDFESLSSPLFSEFGQHEDLTNRIKRILESYPYDESILKEMLQNADDAGATEVIFIKDFRQLQTNSLPDEKLSQIQGPALCIYNNTCFSERDLKGIQALGFGSKSDEVLKTGQYGVGFNVVYHVTDVPSFWSKGSDIGELVCICDPHCKYLQSATARRPGSKIEVAGLRGRYIDFMEGYLPQFTNALDKGTLFRLPLRTKDIAGNSEIRREQTTTQDIEDIITKLKEQIIPCMLFLENITKIKIASVDENGDLNIEHEVSSKMTTEDAEKQKKYNNYLRELSHKMNDLQPNTLTTPFEIQITLNLEEIKSDKTEQFAIVKRVGFLPESKFPEKLSKAYDKGNVQKLPRGGVAINLSNEVNGEAYCTLPLPIPTGLPVHINGQFALDHESRRNLRCEMDTVEGQWNAHLAKYVIVPAYISVLNYMKDYPLNSRQTDSDVEKLKKTIDEFEKLFPIVEKTTDIFWKDLSKDIYKWIAINKCRMFPVFTNNTNTWGNIKWVNIQVGDDGDFAGIFDNLHTYFNEHESTSFYRSSGTANMRNIMDKKPKTKDKLAKILVELGMMILKSSELLLEQFKHSKIDVQTVTPENVLRFLKSYSKIGPNNRCKLDNLPCDIFNTVFNTPETLKLVLEFVIKYVTKENVEILYGAPLLLRQNNILENFSVKSTVIVSKFCVLIPEHSGKFLAENIINLMETFLQSFEPLVEWDLQSFANLIQHSEEKIRICHNEIVPWDDNLPVNKEWLVKAWQFICGCLTSGFTRSELSVSALEVISSFSLLPVKIGQTQFLYPLSLADHVMDMTNVSFSFIYNQVFEVLGELQIPKLLHISLFIHELVVKIENPSAFLQLLIENIDRLLSINIKQSEALWKYFSRKLEDMNNVTSVKRLPIFPTHVGKMVSLCEGRKTYACLSDSGDSVPKVGLQHWSSVSNVEILEYNYHLENIFETIGIQVNKPVDLYISYILEHFRGFTSGDQVIHLQYIRDVLRHSLNPEEKDRLIQKLKDVNFIQYNGTMWTASQFYDRDNEVFEVMGDHLIFPPPPFDHQDWKGFLIQIGLQAEVSPEMFVKFAEIVENSGITSQSQKQSHLLVTHLFGGDYIQDEQFCERIKNIKFVSRLTLFNEDFRSEIHQQFGFSDRFICLNGSFKSSLVDYVWTVSNVLLPISEQSLSKNYLGIKTKINPSSFIDHLRNIFSSLTDDNRIRKIDKTSLVRIFTNLYKYMRHHTDLNLSCLRDYRTIFLPDQMLMVKASKVIVNPNQGNLIKGRIFQIPDDFVDYCQVFKELGAIVTAVPDIYLEVLGEIFTECDGEALDPNLSTTVRECIQQLNNLWKECPPNEYIMNEPHLYLPDSDALMAKSTELVFVDNKKIHRKVSKLPFRYFVGVNALKIQDCSISAWPKKYQMKKLTKLINVIIDPSCIENATKGSKARKIKNMLINESFINGVTRLLKHNQDEESISDAKYDEALNKGIVLFTDIEVFEVNNLMTVLSYNDEVVPESNEPCPVHFTKSYNGNTTTYSLYVDKSKNVISKLYQKLSDIIKRIFHVDIGYHFREIWQFVVDEIPLEIESYLDQEDIKTCDFVSRNILFPPPGTCIPERLHWLLDNSFNEFDKGDYVGYEIFDPDIEDVDGEGNITDSPYYIYAKIEGNIHAKTDTEFSSYSIDVGEEEPIQATVTRIYKFHRNKTNTSRELVVSGGRETKQQKCNTIEELDINTILNDIRQTMKRAWQCSDEKERKRVTRRLLLLWHPDKNPNNVLKATEITTKIFLFVERLNRGLSLDDDSVPDETDGATRSQHNRSYERFYNNVHSTGSNQAWYSQEQRSNGQYYTDTSYHRSAQNEPNPSPRQAVRWLKQADWDLNAAEQSLSSGACTHNWICYKCQQSAEKALKAVWYNIDAHKVSLDHNLNSVASGLPNSDLVQLAAELQSTIGEHTRMRYPDKLSYPNIPHDAYNESVSTSACRLTRKIIRISSEIIRKYKFICHQCGNFILYSQA</sequence>
<comment type="caution">
    <text evidence="3">The sequence shown here is derived from an EMBL/GenBank/DDBJ whole genome shotgun (WGS) entry which is preliminary data.</text>
</comment>
<protein>
    <recommendedName>
        <fullName evidence="2">HEPN domain-containing protein</fullName>
    </recommendedName>
</protein>
<keyword evidence="4" id="KW-1185">Reference proteome</keyword>
<dbReference type="InterPro" id="IPR058210">
    <property type="entry name" value="SACS/Nov_dom"/>
</dbReference>
<feature type="domain" description="HEPN" evidence="2">
    <location>
        <begin position="4169"/>
        <end position="4283"/>
    </location>
</feature>
<dbReference type="EMBL" id="JAZGQO010000008">
    <property type="protein sequence ID" value="KAK6180313.1"/>
    <property type="molecule type" value="Genomic_DNA"/>
</dbReference>
<dbReference type="PANTHER" id="PTHR46919:SF2">
    <property type="entry name" value="SACSIN"/>
    <property type="match status" value="1"/>
</dbReference>
<dbReference type="PANTHER" id="PTHR46919">
    <property type="entry name" value="ZINC FINGER, C3HC4 TYPE (RING FINGER) FAMILY PROTEIN"/>
    <property type="match status" value="1"/>
</dbReference>
<dbReference type="InterPro" id="IPR036890">
    <property type="entry name" value="HATPase_C_sf"/>
</dbReference>
<dbReference type="SUPFAM" id="SSF46565">
    <property type="entry name" value="Chaperone J-domain"/>
    <property type="match status" value="1"/>
</dbReference>
<dbReference type="InterPro" id="IPR036869">
    <property type="entry name" value="J_dom_sf"/>
</dbReference>
<dbReference type="SUPFAM" id="SSF81593">
    <property type="entry name" value="Nucleotidyltransferase substrate binding subunit/domain"/>
    <property type="match status" value="1"/>
</dbReference>
<dbReference type="Gene3D" id="1.20.120.330">
    <property type="entry name" value="Nucleotidyltransferases domain 2"/>
    <property type="match status" value="1"/>
</dbReference>
<proteinExistence type="predicted"/>
<accession>A0AAN8PQN8</accession>
<evidence type="ECO:0000256" key="1">
    <source>
        <dbReference type="SAM" id="MobiDB-lite"/>
    </source>
</evidence>
<dbReference type="Proteomes" id="UP001347796">
    <property type="component" value="Unassembled WGS sequence"/>
</dbReference>
<dbReference type="Gene3D" id="1.10.287.110">
    <property type="entry name" value="DnaJ domain"/>
    <property type="match status" value="1"/>
</dbReference>
<organism evidence="3 4">
    <name type="scientific">Patella caerulea</name>
    <name type="common">Rayed Mediterranean limpet</name>
    <dbReference type="NCBI Taxonomy" id="87958"/>
    <lineage>
        <taxon>Eukaryota</taxon>
        <taxon>Metazoa</taxon>
        <taxon>Spiralia</taxon>
        <taxon>Lophotrochozoa</taxon>
        <taxon>Mollusca</taxon>
        <taxon>Gastropoda</taxon>
        <taxon>Patellogastropoda</taxon>
        <taxon>Patelloidea</taxon>
        <taxon>Patellidae</taxon>
        <taxon>Patella</taxon>
    </lineage>
</organism>